<keyword evidence="2" id="KW-1185">Reference proteome</keyword>
<dbReference type="GeneID" id="54583558"/>
<evidence type="ECO:0000313" key="2">
    <source>
        <dbReference type="Proteomes" id="UP000800094"/>
    </source>
</evidence>
<proteinExistence type="predicted"/>
<dbReference type="RefSeq" id="XP_033677604.1">
    <property type="nucleotide sequence ID" value="XM_033830228.1"/>
</dbReference>
<organism evidence="1 2">
    <name type="scientific">Trematosphaeria pertusa</name>
    <dbReference type="NCBI Taxonomy" id="390896"/>
    <lineage>
        <taxon>Eukaryota</taxon>
        <taxon>Fungi</taxon>
        <taxon>Dikarya</taxon>
        <taxon>Ascomycota</taxon>
        <taxon>Pezizomycotina</taxon>
        <taxon>Dothideomycetes</taxon>
        <taxon>Pleosporomycetidae</taxon>
        <taxon>Pleosporales</taxon>
        <taxon>Massarineae</taxon>
        <taxon>Trematosphaeriaceae</taxon>
        <taxon>Trematosphaeria</taxon>
    </lineage>
</organism>
<name>A0A6A6HZ33_9PLEO</name>
<reference evidence="1" key="1">
    <citation type="journal article" date="2020" name="Stud. Mycol.">
        <title>101 Dothideomycetes genomes: a test case for predicting lifestyles and emergence of pathogens.</title>
        <authorList>
            <person name="Haridas S."/>
            <person name="Albert R."/>
            <person name="Binder M."/>
            <person name="Bloem J."/>
            <person name="Labutti K."/>
            <person name="Salamov A."/>
            <person name="Andreopoulos B."/>
            <person name="Baker S."/>
            <person name="Barry K."/>
            <person name="Bills G."/>
            <person name="Bluhm B."/>
            <person name="Cannon C."/>
            <person name="Castanera R."/>
            <person name="Culley D."/>
            <person name="Daum C."/>
            <person name="Ezra D."/>
            <person name="Gonzalez J."/>
            <person name="Henrissat B."/>
            <person name="Kuo A."/>
            <person name="Liang C."/>
            <person name="Lipzen A."/>
            <person name="Lutzoni F."/>
            <person name="Magnuson J."/>
            <person name="Mondo S."/>
            <person name="Nolan M."/>
            <person name="Ohm R."/>
            <person name="Pangilinan J."/>
            <person name="Park H.-J."/>
            <person name="Ramirez L."/>
            <person name="Alfaro M."/>
            <person name="Sun H."/>
            <person name="Tritt A."/>
            <person name="Yoshinaga Y."/>
            <person name="Zwiers L.-H."/>
            <person name="Turgeon B."/>
            <person name="Goodwin S."/>
            <person name="Spatafora J."/>
            <person name="Crous P."/>
            <person name="Grigoriev I."/>
        </authorList>
    </citation>
    <scope>NUCLEOTIDE SEQUENCE</scope>
    <source>
        <strain evidence="1">CBS 122368</strain>
    </source>
</reference>
<dbReference type="AlphaFoldDB" id="A0A6A6HZ33"/>
<dbReference type="Proteomes" id="UP000800094">
    <property type="component" value="Unassembled WGS sequence"/>
</dbReference>
<gene>
    <name evidence="1" type="ORF">BU26DRAFT_524199</name>
</gene>
<evidence type="ECO:0000313" key="1">
    <source>
        <dbReference type="EMBL" id="KAF2242600.1"/>
    </source>
</evidence>
<evidence type="ECO:0008006" key="3">
    <source>
        <dbReference type="Google" id="ProtNLM"/>
    </source>
</evidence>
<protein>
    <recommendedName>
        <fullName evidence="3">F-box domain-containing protein</fullName>
    </recommendedName>
</protein>
<accession>A0A6A6HZ33</accession>
<sequence>MATLVELPTEILRIICGHLYEQQERKALAALCLGNRRLRDITQQVLYKAVISVKLLEVNKPAHVKVEELKRFLGYTEIISIDIEPTQDQRDRAHMCKAFAELARKFPTNNRVRVLTFTYTSCLYKEMRDDLNELLGRLTNLRRVLLPPGDSLSQLRAKLGFNPNSTPKLEAGAYLVQKESDGSPDDLDLALSDGTDARTASALLKHKSDFTSIYLVGNGQRRQLSTIFQSLAIPNTLTTSFLSCKEMRVGEVGPIYPIPTLGVDFWDCKETRSVFRYVIANGLPLKKLHFAEVMLPAEDCIKNATTLLDVVKLSKEIEGLSIQATRMKQGMEGSTLVSQLGAELRYLLLQCGSEDVLTTPLLKQLLENCPNLAGLGMTWDKAGDVFAKRNAANFSKEFKKLGHVLSSGKLRHFGLRVKPPQTPESKKLFNKSEEEAYQRAAKRIVRAFASQGCNLITVAISMRKHEYSENSIAIPMAQVFLVTELRGDGMPAEHLTDEDQEIIRAIGGNAPGSIGYHTMTIGRPIQDLRPREKRACIVA</sequence>
<dbReference type="EMBL" id="ML987207">
    <property type="protein sequence ID" value="KAF2242600.1"/>
    <property type="molecule type" value="Genomic_DNA"/>
</dbReference>